<keyword evidence="4" id="KW-0804">Transcription</keyword>
<protein>
    <submittedName>
        <fullName evidence="6">ArsR family transcriptional regulator</fullName>
    </submittedName>
</protein>
<dbReference type="SUPFAM" id="SSF46785">
    <property type="entry name" value="Winged helix' DNA-binding domain"/>
    <property type="match status" value="1"/>
</dbReference>
<accession>A0A840MMN2</accession>
<name>A0A840MMN2_9PROT</name>
<dbReference type="GO" id="GO:0003700">
    <property type="term" value="F:DNA-binding transcription factor activity"/>
    <property type="evidence" value="ECO:0007669"/>
    <property type="project" value="InterPro"/>
</dbReference>
<keyword evidence="2" id="KW-0805">Transcription regulation</keyword>
<dbReference type="EMBL" id="JACHHY010000007">
    <property type="protein sequence ID" value="MBB5018207.1"/>
    <property type="molecule type" value="Genomic_DNA"/>
</dbReference>
<dbReference type="InterPro" id="IPR011991">
    <property type="entry name" value="ArsR-like_HTH"/>
</dbReference>
<dbReference type="PROSITE" id="PS50987">
    <property type="entry name" value="HTH_ARSR_2"/>
    <property type="match status" value="1"/>
</dbReference>
<dbReference type="Gene3D" id="1.10.10.10">
    <property type="entry name" value="Winged helix-like DNA-binding domain superfamily/Winged helix DNA-binding domain"/>
    <property type="match status" value="1"/>
</dbReference>
<dbReference type="NCBIfam" id="NF033788">
    <property type="entry name" value="HTH_metalloreg"/>
    <property type="match status" value="1"/>
</dbReference>
<evidence type="ECO:0000256" key="4">
    <source>
        <dbReference type="ARBA" id="ARBA00023163"/>
    </source>
</evidence>
<dbReference type="InterPro" id="IPR001845">
    <property type="entry name" value="HTH_ArsR_DNA-bd_dom"/>
</dbReference>
<comment type="caution">
    <text evidence="6">The sequence shown here is derived from an EMBL/GenBank/DDBJ whole genome shotgun (WGS) entry which is preliminary data.</text>
</comment>
<dbReference type="RefSeq" id="WP_184037103.1">
    <property type="nucleotide sequence ID" value="NZ_JACHHY010000007.1"/>
</dbReference>
<sequence>MITDIDFFNVLSDETRRRMLSLLLTEDELSVCELCHAVDCAQPKVSRHLAKMRQSKLLAVRRDGVWMYYRINPQLPAWAFKIVQLMAQAGESTQLLVRDRNRLLSMPDRPVRETRPTAPTTVTPMQPRVAGNTATVFDAGVRLVR</sequence>
<dbReference type="GO" id="GO:0046685">
    <property type="term" value="P:response to arsenic-containing substance"/>
    <property type="evidence" value="ECO:0007669"/>
    <property type="project" value="UniProtKB-KW"/>
</dbReference>
<dbReference type="AlphaFoldDB" id="A0A840MMN2"/>
<evidence type="ECO:0000256" key="1">
    <source>
        <dbReference type="ARBA" id="ARBA00022849"/>
    </source>
</evidence>
<dbReference type="Pfam" id="PF01022">
    <property type="entry name" value="HTH_5"/>
    <property type="match status" value="1"/>
</dbReference>
<evidence type="ECO:0000313" key="7">
    <source>
        <dbReference type="Proteomes" id="UP000575898"/>
    </source>
</evidence>
<evidence type="ECO:0000259" key="5">
    <source>
        <dbReference type="PROSITE" id="PS50987"/>
    </source>
</evidence>
<gene>
    <name evidence="6" type="ORF">HNQ59_001492</name>
</gene>
<dbReference type="PANTHER" id="PTHR33154:SF18">
    <property type="entry name" value="ARSENICAL RESISTANCE OPERON REPRESSOR"/>
    <property type="match status" value="1"/>
</dbReference>
<evidence type="ECO:0000313" key="6">
    <source>
        <dbReference type="EMBL" id="MBB5018207.1"/>
    </source>
</evidence>
<feature type="domain" description="HTH arsR-type" evidence="5">
    <location>
        <begin position="1"/>
        <end position="97"/>
    </location>
</feature>
<dbReference type="InterPro" id="IPR036388">
    <property type="entry name" value="WH-like_DNA-bd_sf"/>
</dbReference>
<dbReference type="CDD" id="cd00090">
    <property type="entry name" value="HTH_ARSR"/>
    <property type="match status" value="1"/>
</dbReference>
<keyword evidence="1" id="KW-0059">Arsenical resistance</keyword>
<dbReference type="NCBIfam" id="NF007528">
    <property type="entry name" value="PRK10141.1"/>
    <property type="match status" value="1"/>
</dbReference>
<reference evidence="6 7" key="1">
    <citation type="submission" date="2020-08" db="EMBL/GenBank/DDBJ databases">
        <title>Genomic Encyclopedia of Type Strains, Phase IV (KMG-IV): sequencing the most valuable type-strain genomes for metagenomic binning, comparative biology and taxonomic classification.</title>
        <authorList>
            <person name="Goeker M."/>
        </authorList>
    </citation>
    <scope>NUCLEOTIDE SEQUENCE [LARGE SCALE GENOMIC DNA]</scope>
    <source>
        <strain evidence="6 7">DSM 27165</strain>
    </source>
</reference>
<dbReference type="InterPro" id="IPR036390">
    <property type="entry name" value="WH_DNA-bd_sf"/>
</dbReference>
<proteinExistence type="predicted"/>
<keyword evidence="3" id="KW-0238">DNA-binding</keyword>
<evidence type="ECO:0000256" key="2">
    <source>
        <dbReference type="ARBA" id="ARBA00023015"/>
    </source>
</evidence>
<dbReference type="Proteomes" id="UP000575898">
    <property type="component" value="Unassembled WGS sequence"/>
</dbReference>
<keyword evidence="7" id="KW-1185">Reference proteome</keyword>
<evidence type="ECO:0000256" key="3">
    <source>
        <dbReference type="ARBA" id="ARBA00023125"/>
    </source>
</evidence>
<organism evidence="6 7">
    <name type="scientific">Chitinivorax tropicus</name>
    <dbReference type="NCBI Taxonomy" id="714531"/>
    <lineage>
        <taxon>Bacteria</taxon>
        <taxon>Pseudomonadati</taxon>
        <taxon>Pseudomonadota</taxon>
        <taxon>Betaproteobacteria</taxon>
        <taxon>Chitinivorax</taxon>
    </lineage>
</organism>
<dbReference type="InterPro" id="IPR051081">
    <property type="entry name" value="HTH_MetalResp_TranReg"/>
</dbReference>
<dbReference type="PANTHER" id="PTHR33154">
    <property type="entry name" value="TRANSCRIPTIONAL REGULATOR, ARSR FAMILY"/>
    <property type="match status" value="1"/>
</dbReference>
<dbReference type="GO" id="GO:0003677">
    <property type="term" value="F:DNA binding"/>
    <property type="evidence" value="ECO:0007669"/>
    <property type="project" value="UniProtKB-KW"/>
</dbReference>
<dbReference type="PRINTS" id="PR00778">
    <property type="entry name" value="HTHARSR"/>
</dbReference>
<dbReference type="SMART" id="SM00418">
    <property type="entry name" value="HTH_ARSR"/>
    <property type="match status" value="1"/>
</dbReference>